<gene>
    <name evidence="3" type="ORF">V5799_029762</name>
</gene>
<dbReference type="Gene3D" id="3.30.70.270">
    <property type="match status" value="1"/>
</dbReference>
<dbReference type="SUPFAM" id="SSF53098">
    <property type="entry name" value="Ribonuclease H-like"/>
    <property type="match status" value="1"/>
</dbReference>
<dbReference type="Pfam" id="PF00078">
    <property type="entry name" value="RVT_1"/>
    <property type="match status" value="1"/>
</dbReference>
<comment type="caution">
    <text evidence="3">The sequence shown here is derived from an EMBL/GenBank/DDBJ whole genome shotgun (WGS) entry which is preliminary data.</text>
</comment>
<organism evidence="3 4">
    <name type="scientific">Amblyomma americanum</name>
    <name type="common">Lone star tick</name>
    <dbReference type="NCBI Taxonomy" id="6943"/>
    <lineage>
        <taxon>Eukaryota</taxon>
        <taxon>Metazoa</taxon>
        <taxon>Ecdysozoa</taxon>
        <taxon>Arthropoda</taxon>
        <taxon>Chelicerata</taxon>
        <taxon>Arachnida</taxon>
        <taxon>Acari</taxon>
        <taxon>Parasitiformes</taxon>
        <taxon>Ixodida</taxon>
        <taxon>Ixodoidea</taxon>
        <taxon>Ixodidae</taxon>
        <taxon>Amblyomminae</taxon>
        <taxon>Amblyomma</taxon>
    </lineage>
</organism>
<reference evidence="3 4" key="1">
    <citation type="journal article" date="2023" name="Arcadia Sci">
        <title>De novo assembly of a long-read Amblyomma americanum tick genome.</title>
        <authorList>
            <person name="Chou S."/>
            <person name="Poskanzer K.E."/>
            <person name="Rollins M."/>
            <person name="Thuy-Boun P.S."/>
        </authorList>
    </citation>
    <scope>NUCLEOTIDE SEQUENCE [LARGE SCALE GENOMIC DNA]</scope>
    <source>
        <strain evidence="3">F_SG_1</strain>
        <tissue evidence="3">Salivary glands</tissue>
    </source>
</reference>
<evidence type="ECO:0000259" key="1">
    <source>
        <dbReference type="PROSITE" id="PS50878"/>
    </source>
</evidence>
<dbReference type="InterPro" id="IPR036397">
    <property type="entry name" value="RNaseH_sf"/>
</dbReference>
<feature type="domain" description="Reverse transcriptase" evidence="1">
    <location>
        <begin position="331"/>
        <end position="508"/>
    </location>
</feature>
<dbReference type="InterPro" id="IPR043128">
    <property type="entry name" value="Rev_trsase/Diguanyl_cyclase"/>
</dbReference>
<dbReference type="EMBL" id="JARKHS020012446">
    <property type="protein sequence ID" value="KAK8776894.1"/>
    <property type="molecule type" value="Genomic_DNA"/>
</dbReference>
<dbReference type="CDD" id="cd01647">
    <property type="entry name" value="RT_LTR"/>
    <property type="match status" value="1"/>
</dbReference>
<dbReference type="Gene3D" id="3.10.10.10">
    <property type="entry name" value="HIV Type 1 Reverse Transcriptase, subunit A, domain 1"/>
    <property type="match status" value="1"/>
</dbReference>
<feature type="domain" description="Integrase catalytic" evidence="2">
    <location>
        <begin position="1"/>
        <end position="102"/>
    </location>
</feature>
<dbReference type="GO" id="GO:0015074">
    <property type="term" value="P:DNA integration"/>
    <property type="evidence" value="ECO:0007669"/>
    <property type="project" value="InterPro"/>
</dbReference>
<dbReference type="AlphaFoldDB" id="A0AAQ4EQ40"/>
<accession>A0AAQ4EQ40</accession>
<dbReference type="SUPFAM" id="SSF56672">
    <property type="entry name" value="DNA/RNA polymerases"/>
    <property type="match status" value="1"/>
</dbReference>
<dbReference type="InterPro" id="IPR012337">
    <property type="entry name" value="RNaseH-like_sf"/>
</dbReference>
<proteinExistence type="predicted"/>
<dbReference type="PROSITE" id="PS50994">
    <property type="entry name" value="INTEGRASE"/>
    <property type="match status" value="1"/>
</dbReference>
<evidence type="ECO:0000313" key="3">
    <source>
        <dbReference type="EMBL" id="KAK8776894.1"/>
    </source>
</evidence>
<dbReference type="InterPro" id="IPR043502">
    <property type="entry name" value="DNA/RNA_pol_sf"/>
</dbReference>
<dbReference type="Gene3D" id="3.30.420.10">
    <property type="entry name" value="Ribonuclease H-like superfamily/Ribonuclease H"/>
    <property type="match status" value="1"/>
</dbReference>
<dbReference type="Proteomes" id="UP001321473">
    <property type="component" value="Unassembled WGS sequence"/>
</dbReference>
<evidence type="ECO:0000259" key="2">
    <source>
        <dbReference type="PROSITE" id="PS50994"/>
    </source>
</evidence>
<keyword evidence="4" id="KW-1185">Reference proteome</keyword>
<name>A0AAQ4EQ40_AMBAM</name>
<dbReference type="PANTHER" id="PTHR37984:SF5">
    <property type="entry name" value="PROTEIN NYNRIN-LIKE"/>
    <property type="match status" value="1"/>
</dbReference>
<protein>
    <submittedName>
        <fullName evidence="3">Uncharacterized protein</fullName>
    </submittedName>
</protein>
<sequence length="540" mass="62135">MFSRYGVPKEMLTDRGSNFTSDLMKEVSRLMSLKQLLTTPYHPMCNGLVERFNGTIKHMMKKMCKERPADWDRYLPALLFAYREVPQSSLGLSPFEMLYGRAVRGPLTILRELWSNNKLETDQKTTYTYVLELRARLEETCEIAQRNLDASKERYKKFYNRNSVNRQLRPGERALILLPSDKNKLTMQWKGPFPVTGKKNEVDYELLVSGKKIFLINMLKRYEERTANADQMTSCMVISEESDAGEVPTFNSRKTMGPEDAVLNPTLDAEQTAQLKCLLERYGTVFSDLPGKTKIIACKLRLTTEQPVHVRRYPLPLIAHKSVEKEVEEMLRLGIIERTESAYNSPLIVVKKTDGSNRLCVDFRRLNSVLIPDSEPIPRINVVFASVAQKKYFSKFDLAKRYWQIPMEGSSKEKTAFSCANGLFQFRFMPFGLKTAAATFTKLMRQVLGGLHQVHHYIDDILVAIDTWEEHLMALETLFERLREANLTVKATKCEVEFESVSFLGHEIGMGRIATNPDIVEKIEAAPRPTTKKQTWLSHW</sequence>
<dbReference type="PROSITE" id="PS50878">
    <property type="entry name" value="RT_POL"/>
    <property type="match status" value="1"/>
</dbReference>
<dbReference type="InterPro" id="IPR050951">
    <property type="entry name" value="Retrovirus_Pol_polyprotein"/>
</dbReference>
<evidence type="ECO:0000313" key="4">
    <source>
        <dbReference type="Proteomes" id="UP001321473"/>
    </source>
</evidence>
<dbReference type="GO" id="GO:0003676">
    <property type="term" value="F:nucleic acid binding"/>
    <property type="evidence" value="ECO:0007669"/>
    <property type="project" value="InterPro"/>
</dbReference>
<dbReference type="InterPro" id="IPR001584">
    <property type="entry name" value="Integrase_cat-core"/>
</dbReference>
<dbReference type="GO" id="GO:0071897">
    <property type="term" value="P:DNA biosynthetic process"/>
    <property type="evidence" value="ECO:0007669"/>
    <property type="project" value="UniProtKB-ARBA"/>
</dbReference>
<dbReference type="InterPro" id="IPR000477">
    <property type="entry name" value="RT_dom"/>
</dbReference>
<dbReference type="PANTHER" id="PTHR37984">
    <property type="entry name" value="PROTEIN CBG26694"/>
    <property type="match status" value="1"/>
</dbReference>
<dbReference type="GO" id="GO:0042575">
    <property type="term" value="C:DNA polymerase complex"/>
    <property type="evidence" value="ECO:0007669"/>
    <property type="project" value="UniProtKB-ARBA"/>
</dbReference>